<dbReference type="EMBL" id="HG937694">
    <property type="protein sequence ID" value="CDP38681.1"/>
    <property type="molecule type" value="Genomic_DNA"/>
</dbReference>
<evidence type="ECO:0000259" key="4">
    <source>
        <dbReference type="Pfam" id="PF04478"/>
    </source>
</evidence>
<name>A0A060THS2_BLAAD</name>
<keyword evidence="2" id="KW-1133">Transmembrane helix</keyword>
<feature type="domain" description="Mid2" evidence="4">
    <location>
        <begin position="220"/>
        <end position="274"/>
    </location>
</feature>
<evidence type="ECO:0000313" key="5">
    <source>
        <dbReference type="EMBL" id="CDP38681.1"/>
    </source>
</evidence>
<feature type="region of interest" description="Disordered" evidence="1">
    <location>
        <begin position="214"/>
        <end position="245"/>
    </location>
</feature>
<reference evidence="5" key="2">
    <citation type="submission" date="2014-06" db="EMBL/GenBank/DDBJ databases">
        <title>The complete genome of Blastobotrys (Arxula) adeninivorans LS3 - a yeast of biotechnological interest.</title>
        <authorList>
            <person name="Kunze G."/>
            <person name="Gaillardin C."/>
            <person name="Czernicka M."/>
            <person name="Durrens P."/>
            <person name="Martin T."/>
            <person name="Boer E."/>
            <person name="Gabaldon T."/>
            <person name="Cruz J."/>
            <person name="Talla E."/>
            <person name="Marck C."/>
            <person name="Goffeau A."/>
            <person name="Barbe V."/>
            <person name="Baret P."/>
            <person name="Baronian K."/>
            <person name="Beier S."/>
            <person name="Bleykasten C."/>
            <person name="Bode R."/>
            <person name="Casaregola S."/>
            <person name="Despons L."/>
            <person name="Fairhead C."/>
            <person name="Giersberg M."/>
            <person name="Gierski P."/>
            <person name="Hahnel U."/>
            <person name="Hartmann A."/>
            <person name="Jankowska D."/>
            <person name="Jubin C."/>
            <person name="Jung P."/>
            <person name="Lafontaine I."/>
            <person name="Leh-Louis V."/>
            <person name="Lemaire M."/>
            <person name="Marcet-Houben M."/>
            <person name="Mascher M."/>
            <person name="Morel G."/>
            <person name="Richard G.-F."/>
            <person name="Riechen J."/>
            <person name="Sacerdot C."/>
            <person name="Sarkar A."/>
            <person name="Savel G."/>
            <person name="Schacherer J."/>
            <person name="Sherman D."/>
            <person name="Straub M.-L."/>
            <person name="Stein N."/>
            <person name="Thierry A."/>
            <person name="Trautwein-Schult A."/>
            <person name="Westhof E."/>
            <person name="Worch S."/>
            <person name="Dujon B."/>
            <person name="Souciet J.-L."/>
            <person name="Wincker P."/>
            <person name="Scholz U."/>
            <person name="Neuveglise N."/>
        </authorList>
    </citation>
    <scope>NUCLEOTIDE SEQUENCE</scope>
    <source>
        <strain evidence="5">LS3</strain>
    </source>
</reference>
<dbReference type="AlphaFoldDB" id="A0A060THS2"/>
<feature type="compositionally biased region" description="Low complexity" evidence="1">
    <location>
        <begin position="155"/>
        <end position="192"/>
    </location>
</feature>
<organism evidence="5">
    <name type="scientific">Blastobotrys adeninivorans</name>
    <name type="common">Yeast</name>
    <name type="synonym">Arxula adeninivorans</name>
    <dbReference type="NCBI Taxonomy" id="409370"/>
    <lineage>
        <taxon>Eukaryota</taxon>
        <taxon>Fungi</taxon>
        <taxon>Dikarya</taxon>
        <taxon>Ascomycota</taxon>
        <taxon>Saccharomycotina</taxon>
        <taxon>Dipodascomycetes</taxon>
        <taxon>Dipodascales</taxon>
        <taxon>Trichomonascaceae</taxon>
        <taxon>Blastobotrys</taxon>
    </lineage>
</organism>
<keyword evidence="2" id="KW-0812">Transmembrane</keyword>
<keyword evidence="2" id="KW-0472">Membrane</keyword>
<accession>A0A060THS2</accession>
<dbReference type="Pfam" id="PF04478">
    <property type="entry name" value="Mid2"/>
    <property type="match status" value="1"/>
</dbReference>
<feature type="region of interest" description="Disordered" evidence="1">
    <location>
        <begin position="65"/>
        <end position="192"/>
    </location>
</feature>
<feature type="compositionally biased region" description="Polar residues" evidence="1">
    <location>
        <begin position="214"/>
        <end position="229"/>
    </location>
</feature>
<feature type="signal peptide" evidence="3">
    <location>
        <begin position="1"/>
        <end position="19"/>
    </location>
</feature>
<evidence type="ECO:0000256" key="2">
    <source>
        <dbReference type="SAM" id="Phobius"/>
    </source>
</evidence>
<dbReference type="InterPro" id="IPR007567">
    <property type="entry name" value="Mid2_dom"/>
</dbReference>
<evidence type="ECO:0000256" key="3">
    <source>
        <dbReference type="SAM" id="SignalP"/>
    </source>
</evidence>
<feature type="transmembrane region" description="Helical" evidence="2">
    <location>
        <begin position="252"/>
        <end position="274"/>
    </location>
</feature>
<protein>
    <submittedName>
        <fullName evidence="5">ARAD1D40106p</fullName>
    </submittedName>
</protein>
<feature type="chain" id="PRO_5001593296" evidence="3">
    <location>
        <begin position="20"/>
        <end position="326"/>
    </location>
</feature>
<feature type="compositionally biased region" description="Polar residues" evidence="1">
    <location>
        <begin position="99"/>
        <end position="154"/>
    </location>
</feature>
<sequence length="326" mass="33887">MRSALFFAAVAAASAPVLSAVPSSIVVSEGESKVLYVRELEDEALRGVAPSSDMYEVLAARQNQNQNNNNQNSTSSPGSSSQVGSSSQPQPSSSRNDHSSSIASSFQWTTSSAGGSSTQDSMSWTSQISSQPQWTSSQSFSRERPTSSVESNTRSASPSSDSFSSAAPSSTRAQSSEVSESPSVTASATSAAQSSDASSASVVVVTLTQTGTDGSSLIKSTMTSTSPGSLATGHDDSSHGSGGGLSSHDKKIVIGVCVGVGGFLLLLGVAFVVWRVWFKKPRYSPSPVSDISGQTEFKSNSFDDNDVFRQNIDQYHAPRSNAATNF</sequence>
<proteinExistence type="predicted"/>
<evidence type="ECO:0000256" key="1">
    <source>
        <dbReference type="SAM" id="MobiDB-lite"/>
    </source>
</evidence>
<gene>
    <name evidence="5" type="ORF">GNLVRS02_ARAD1D40106g</name>
</gene>
<keyword evidence="3" id="KW-0732">Signal</keyword>
<feature type="compositionally biased region" description="Low complexity" evidence="1">
    <location>
        <begin position="65"/>
        <end position="94"/>
    </location>
</feature>
<reference evidence="5" key="1">
    <citation type="submission" date="2014-02" db="EMBL/GenBank/DDBJ databases">
        <authorList>
            <person name="Genoscope - CEA"/>
        </authorList>
    </citation>
    <scope>NUCLEOTIDE SEQUENCE</scope>
    <source>
        <strain evidence="5">LS3</strain>
    </source>
</reference>